<sequence>MKIVACFLTLGWECYVKEVFIGKGNHKIIHRTRKSFQVSRRAVKTNGNFVGRSFGSGPNRLAEWTVRSSDMDRDADFKSLLTSSRLACLDFLGVRDVSLFLFLCAEEGGRESRGC</sequence>
<organism evidence="1 2">
    <name type="scientific">Senna tora</name>
    <dbReference type="NCBI Taxonomy" id="362788"/>
    <lineage>
        <taxon>Eukaryota</taxon>
        <taxon>Viridiplantae</taxon>
        <taxon>Streptophyta</taxon>
        <taxon>Embryophyta</taxon>
        <taxon>Tracheophyta</taxon>
        <taxon>Spermatophyta</taxon>
        <taxon>Magnoliopsida</taxon>
        <taxon>eudicotyledons</taxon>
        <taxon>Gunneridae</taxon>
        <taxon>Pentapetalae</taxon>
        <taxon>rosids</taxon>
        <taxon>fabids</taxon>
        <taxon>Fabales</taxon>
        <taxon>Fabaceae</taxon>
        <taxon>Caesalpinioideae</taxon>
        <taxon>Cassia clade</taxon>
        <taxon>Senna</taxon>
    </lineage>
</organism>
<name>A0A834X8K5_9FABA</name>
<evidence type="ECO:0000313" key="2">
    <source>
        <dbReference type="Proteomes" id="UP000634136"/>
    </source>
</evidence>
<proteinExistence type="predicted"/>
<evidence type="ECO:0000313" key="1">
    <source>
        <dbReference type="EMBL" id="KAF7840005.1"/>
    </source>
</evidence>
<dbReference type="AlphaFoldDB" id="A0A834X8K5"/>
<reference evidence="1" key="1">
    <citation type="submission" date="2020-09" db="EMBL/GenBank/DDBJ databases">
        <title>Genome-Enabled Discovery of Anthraquinone Biosynthesis in Senna tora.</title>
        <authorList>
            <person name="Kang S.-H."/>
            <person name="Pandey R.P."/>
            <person name="Lee C.-M."/>
            <person name="Sim J.-S."/>
            <person name="Jeong J.-T."/>
            <person name="Choi B.-S."/>
            <person name="Jung M."/>
            <person name="Ginzburg D."/>
            <person name="Zhao K."/>
            <person name="Won S.Y."/>
            <person name="Oh T.-J."/>
            <person name="Yu Y."/>
            <person name="Kim N.-H."/>
            <person name="Lee O.R."/>
            <person name="Lee T.-H."/>
            <person name="Bashyal P."/>
            <person name="Kim T.-S."/>
            <person name="Lee W.-H."/>
            <person name="Kawkins C."/>
            <person name="Kim C.-K."/>
            <person name="Kim J.S."/>
            <person name="Ahn B.O."/>
            <person name="Rhee S.Y."/>
            <person name="Sohng J.K."/>
        </authorList>
    </citation>
    <scope>NUCLEOTIDE SEQUENCE</scope>
    <source>
        <tissue evidence="1">Leaf</tissue>
    </source>
</reference>
<dbReference type="Proteomes" id="UP000634136">
    <property type="component" value="Unassembled WGS sequence"/>
</dbReference>
<gene>
    <name evidence="1" type="ORF">G2W53_008487</name>
</gene>
<comment type="caution">
    <text evidence="1">The sequence shown here is derived from an EMBL/GenBank/DDBJ whole genome shotgun (WGS) entry which is preliminary data.</text>
</comment>
<keyword evidence="2" id="KW-1185">Reference proteome</keyword>
<dbReference type="EMBL" id="JAAIUW010000003">
    <property type="protein sequence ID" value="KAF7840005.1"/>
    <property type="molecule type" value="Genomic_DNA"/>
</dbReference>
<protein>
    <submittedName>
        <fullName evidence="1">Uncharacterized protein</fullName>
    </submittedName>
</protein>
<accession>A0A834X8K5</accession>